<keyword evidence="1" id="KW-0812">Transmembrane</keyword>
<dbReference type="AlphaFoldDB" id="A0A1H4IW94"/>
<evidence type="ECO:0000256" key="1">
    <source>
        <dbReference type="SAM" id="Phobius"/>
    </source>
</evidence>
<feature type="transmembrane region" description="Helical" evidence="1">
    <location>
        <begin position="230"/>
        <end position="252"/>
    </location>
</feature>
<keyword evidence="3" id="KW-1185">Reference proteome</keyword>
<protein>
    <recommendedName>
        <fullName evidence="4">Bile acid:Na+ symporter, BASS family</fullName>
    </recommendedName>
</protein>
<accession>A0A1H4IW94</accession>
<organism evidence="2 3">
    <name type="scientific">Nitratireductor aquibiodomus</name>
    <dbReference type="NCBI Taxonomy" id="204799"/>
    <lineage>
        <taxon>Bacteria</taxon>
        <taxon>Pseudomonadati</taxon>
        <taxon>Pseudomonadota</taxon>
        <taxon>Alphaproteobacteria</taxon>
        <taxon>Hyphomicrobiales</taxon>
        <taxon>Phyllobacteriaceae</taxon>
        <taxon>Nitratireductor</taxon>
    </lineage>
</organism>
<reference evidence="3" key="1">
    <citation type="submission" date="2016-10" db="EMBL/GenBank/DDBJ databases">
        <authorList>
            <person name="Varghese N."/>
            <person name="Submissions S."/>
        </authorList>
    </citation>
    <scope>NUCLEOTIDE SEQUENCE [LARGE SCALE GENOMIC DNA]</scope>
    <source>
        <strain evidence="3">ES.061</strain>
    </source>
</reference>
<feature type="transmembrane region" description="Helical" evidence="1">
    <location>
        <begin position="135"/>
        <end position="157"/>
    </location>
</feature>
<feature type="transmembrane region" description="Helical" evidence="1">
    <location>
        <begin position="163"/>
        <end position="184"/>
    </location>
</feature>
<dbReference type="RefSeq" id="WP_244508973.1">
    <property type="nucleotide sequence ID" value="NZ_FNSL01000001.1"/>
</dbReference>
<evidence type="ECO:0008006" key="4">
    <source>
        <dbReference type="Google" id="ProtNLM"/>
    </source>
</evidence>
<feature type="transmembrane region" description="Helical" evidence="1">
    <location>
        <begin position="205"/>
        <end position="224"/>
    </location>
</feature>
<sequence>MQGLLTTMEKLLGFAASHARFFLIAGLLVGIASPAAAHAAKPWIAEMIAALLFLAALRVGPKALIGALGDFRQSLVATLAFQLLLPIGFALFFLAIGWSGVLPTALVLMAAAAPVSGSPHLAIMTGNDPAPVMRVMTLGTALLPLTVLPVFWLTPALGSADVILAAAGRLLGVIALAVSAAFLLRRLALSNPPPAAIRSIDGLSAILMGVVVVGLMSAVGETLLVDPARVGLNLAVAFAANFVLQIAVTALLERYGGKRIAAPLGIAAGNRNIGLFLTALPASVTDSLLLFIGCYQIPMYLTPLVLGPYYRRRAAAVAHSPTQG</sequence>
<evidence type="ECO:0000313" key="2">
    <source>
        <dbReference type="EMBL" id="SEB38283.1"/>
    </source>
</evidence>
<gene>
    <name evidence="2" type="ORF">SAMN05216452_0673</name>
</gene>
<feature type="transmembrane region" description="Helical" evidence="1">
    <location>
        <begin position="75"/>
        <end position="98"/>
    </location>
</feature>
<name>A0A1H4IW94_9HYPH</name>
<dbReference type="EMBL" id="FNSL01000001">
    <property type="protein sequence ID" value="SEB38283.1"/>
    <property type="molecule type" value="Genomic_DNA"/>
</dbReference>
<feature type="transmembrane region" description="Helical" evidence="1">
    <location>
        <begin position="47"/>
        <end position="68"/>
    </location>
</feature>
<dbReference type="Proteomes" id="UP000199064">
    <property type="component" value="Unassembled WGS sequence"/>
</dbReference>
<feature type="transmembrane region" description="Helical" evidence="1">
    <location>
        <begin position="104"/>
        <end position="123"/>
    </location>
</feature>
<proteinExistence type="predicted"/>
<dbReference type="InterPro" id="IPR038770">
    <property type="entry name" value="Na+/solute_symporter_sf"/>
</dbReference>
<feature type="transmembrane region" description="Helical" evidence="1">
    <location>
        <begin position="273"/>
        <end position="298"/>
    </location>
</feature>
<dbReference type="Gene3D" id="1.20.1530.20">
    <property type="match status" value="1"/>
</dbReference>
<keyword evidence="1" id="KW-0472">Membrane</keyword>
<evidence type="ECO:0000313" key="3">
    <source>
        <dbReference type="Proteomes" id="UP000199064"/>
    </source>
</evidence>
<keyword evidence="1" id="KW-1133">Transmembrane helix</keyword>